<comment type="caution">
    <text evidence="1">The sequence shown here is derived from an EMBL/GenBank/DDBJ whole genome shotgun (WGS) entry which is preliminary data.</text>
</comment>
<evidence type="ECO:0000313" key="2">
    <source>
        <dbReference type="Proteomes" id="UP000886722"/>
    </source>
</evidence>
<sequence>MEYYNNKLCISHAELTDGIVSKSLIDWWNSTGKVDRVRRGCNNSPALYAVDSLPLKYKTEVYHRYPDMKAQAESRPFMESIEPDGAALHFFQTYRLDDGKFLPTEKQTEYANNAAVLNAFRTVLERSDSQHRRQSKRCINKCEFWRKAAEALPRIADAFPHSLPGNPRRLQEKFNRYLREGYPVLVTGKYGTRNAAKVITEEQDGVIVRLLSDPRNFDNEQVAMLYNCIGEHLGWKKITVSAIRTRREKYDLLISGGRLGETRFRNQKSMQVKRSRPTLPLLYWTTDGWTAELLYQKTETRNGRTVTTYTNRLTIVIVLDPCLNYPVGYAIGERETHELIKAALRNAANHTAELFGQRYRVNQLQSDNYGRGNLTPIYQVMGAQYTPARAHNAKAKVIEPFFGYFNKKYCQFYENWSGFGITSDKNRQPNSEFLNKNRHEFPTEEECRRLLASFIEKERAEKRAEYVRLFAELPEERKLPLSEEQYLLAFGAETGFRNAIEGTGLRPTIGGIKRDYDCFDPKFREYAHVRWSVKYDPDNLDHVLAVNEDGTLRFMLEQKHVQPMALAERKEGDAEALARVRQFNKHLEADIARKRSDVDRKVEQLFNDNPQLDVAARLLLCDSRGQNKVHKQTRRLQAHDIEDIEAVEVKPAVPDMEEEETLNLY</sequence>
<gene>
    <name evidence="1" type="ORF">IAD06_05940</name>
</gene>
<evidence type="ECO:0000313" key="1">
    <source>
        <dbReference type="EMBL" id="HIT39561.1"/>
    </source>
</evidence>
<dbReference type="Proteomes" id="UP000886722">
    <property type="component" value="Unassembled WGS sequence"/>
</dbReference>
<dbReference type="AlphaFoldDB" id="A0A9D1GEU3"/>
<dbReference type="InterPro" id="IPR036397">
    <property type="entry name" value="RNaseH_sf"/>
</dbReference>
<protein>
    <recommendedName>
        <fullName evidence="3">Integrase catalytic domain-containing protein</fullName>
    </recommendedName>
</protein>
<dbReference type="EMBL" id="DVKT01000045">
    <property type="protein sequence ID" value="HIT39561.1"/>
    <property type="molecule type" value="Genomic_DNA"/>
</dbReference>
<name>A0A9D1GEU3_9BACT</name>
<reference evidence="1" key="1">
    <citation type="submission" date="2020-10" db="EMBL/GenBank/DDBJ databases">
        <authorList>
            <person name="Gilroy R."/>
        </authorList>
    </citation>
    <scope>NUCLEOTIDE SEQUENCE</scope>
    <source>
        <strain evidence="1">21143</strain>
    </source>
</reference>
<evidence type="ECO:0008006" key="3">
    <source>
        <dbReference type="Google" id="ProtNLM"/>
    </source>
</evidence>
<dbReference type="SUPFAM" id="SSF53098">
    <property type="entry name" value="Ribonuclease H-like"/>
    <property type="match status" value="1"/>
</dbReference>
<dbReference type="GO" id="GO:0003676">
    <property type="term" value="F:nucleic acid binding"/>
    <property type="evidence" value="ECO:0007669"/>
    <property type="project" value="InterPro"/>
</dbReference>
<reference evidence="1" key="2">
    <citation type="journal article" date="2021" name="PeerJ">
        <title>Extensive microbial diversity within the chicken gut microbiome revealed by metagenomics and culture.</title>
        <authorList>
            <person name="Gilroy R."/>
            <person name="Ravi A."/>
            <person name="Getino M."/>
            <person name="Pursley I."/>
            <person name="Horton D.L."/>
            <person name="Alikhan N.F."/>
            <person name="Baker D."/>
            <person name="Gharbi K."/>
            <person name="Hall N."/>
            <person name="Watson M."/>
            <person name="Adriaenssens E.M."/>
            <person name="Foster-Nyarko E."/>
            <person name="Jarju S."/>
            <person name="Secka A."/>
            <person name="Antonio M."/>
            <person name="Oren A."/>
            <person name="Chaudhuri R.R."/>
            <person name="La Ragione R."/>
            <person name="Hildebrand F."/>
            <person name="Pallen M.J."/>
        </authorList>
    </citation>
    <scope>NUCLEOTIDE SEQUENCE</scope>
    <source>
        <strain evidence="1">21143</strain>
    </source>
</reference>
<dbReference type="Gene3D" id="3.30.420.10">
    <property type="entry name" value="Ribonuclease H-like superfamily/Ribonuclease H"/>
    <property type="match status" value="1"/>
</dbReference>
<dbReference type="InterPro" id="IPR012337">
    <property type="entry name" value="RNaseH-like_sf"/>
</dbReference>
<proteinExistence type="predicted"/>
<organism evidence="1 2">
    <name type="scientific">Candidatus Caccoplasma intestinavium</name>
    <dbReference type="NCBI Taxonomy" id="2840716"/>
    <lineage>
        <taxon>Bacteria</taxon>
        <taxon>Pseudomonadati</taxon>
        <taxon>Bacteroidota</taxon>
        <taxon>Bacteroidia</taxon>
        <taxon>Bacteroidales</taxon>
        <taxon>Bacteroidaceae</taxon>
        <taxon>Bacteroidaceae incertae sedis</taxon>
        <taxon>Candidatus Caccoplasma</taxon>
    </lineage>
</organism>
<accession>A0A9D1GEU3</accession>